<keyword evidence="3" id="KW-1185">Reference proteome</keyword>
<comment type="caution">
    <text evidence="2">The sequence shown here is derived from an EMBL/GenBank/DDBJ whole genome shotgun (WGS) entry which is preliminary data.</text>
</comment>
<dbReference type="Proteomes" id="UP001381693">
    <property type="component" value="Unassembled WGS sequence"/>
</dbReference>
<evidence type="ECO:0000313" key="3">
    <source>
        <dbReference type="Proteomes" id="UP001381693"/>
    </source>
</evidence>
<dbReference type="AlphaFoldDB" id="A0AAN8ZZ60"/>
<organism evidence="2 3">
    <name type="scientific">Halocaridina rubra</name>
    <name type="common">Hawaiian red shrimp</name>
    <dbReference type="NCBI Taxonomy" id="373956"/>
    <lineage>
        <taxon>Eukaryota</taxon>
        <taxon>Metazoa</taxon>
        <taxon>Ecdysozoa</taxon>
        <taxon>Arthropoda</taxon>
        <taxon>Crustacea</taxon>
        <taxon>Multicrustacea</taxon>
        <taxon>Malacostraca</taxon>
        <taxon>Eumalacostraca</taxon>
        <taxon>Eucarida</taxon>
        <taxon>Decapoda</taxon>
        <taxon>Pleocyemata</taxon>
        <taxon>Caridea</taxon>
        <taxon>Atyoidea</taxon>
        <taxon>Atyidae</taxon>
        <taxon>Halocaridina</taxon>
    </lineage>
</organism>
<gene>
    <name evidence="2" type="ORF">SK128_009826</name>
</gene>
<feature type="region of interest" description="Disordered" evidence="1">
    <location>
        <begin position="52"/>
        <end position="79"/>
    </location>
</feature>
<feature type="compositionally biased region" description="Acidic residues" evidence="1">
    <location>
        <begin position="52"/>
        <end position="64"/>
    </location>
</feature>
<dbReference type="EMBL" id="JAXCGZ010011773">
    <property type="protein sequence ID" value="KAK7074151.1"/>
    <property type="molecule type" value="Genomic_DNA"/>
</dbReference>
<evidence type="ECO:0000256" key="1">
    <source>
        <dbReference type="SAM" id="MobiDB-lite"/>
    </source>
</evidence>
<proteinExistence type="predicted"/>
<reference evidence="2 3" key="1">
    <citation type="submission" date="2023-11" db="EMBL/GenBank/DDBJ databases">
        <title>Halocaridina rubra genome assembly.</title>
        <authorList>
            <person name="Smith C."/>
        </authorList>
    </citation>
    <scope>NUCLEOTIDE SEQUENCE [LARGE SCALE GENOMIC DNA]</scope>
    <source>
        <strain evidence="2">EP-1</strain>
        <tissue evidence="2">Whole</tissue>
    </source>
</reference>
<sequence>MKPSKVASTENKDHLSKEASTVSPNIVILPEGSGDVLYAYDNIEYVQNFEIQEEEEENVGDSEDDPHMAESGKTKAAES</sequence>
<evidence type="ECO:0000313" key="2">
    <source>
        <dbReference type="EMBL" id="KAK7074151.1"/>
    </source>
</evidence>
<accession>A0AAN8ZZ60</accession>
<feature type="non-terminal residue" evidence="2">
    <location>
        <position position="79"/>
    </location>
</feature>
<feature type="compositionally biased region" description="Basic and acidic residues" evidence="1">
    <location>
        <begin position="65"/>
        <end position="79"/>
    </location>
</feature>
<name>A0AAN8ZZ60_HALRR</name>
<feature type="region of interest" description="Disordered" evidence="1">
    <location>
        <begin position="1"/>
        <end position="25"/>
    </location>
</feature>
<protein>
    <submittedName>
        <fullName evidence="2">Uncharacterized protein</fullName>
    </submittedName>
</protein>